<keyword evidence="1" id="KW-0175">Coiled coil</keyword>
<dbReference type="InterPro" id="IPR013766">
    <property type="entry name" value="Thioredoxin_domain"/>
</dbReference>
<keyword evidence="3" id="KW-0560">Oxidoreductase</keyword>
<accession>A0A5C6DZ05</accession>
<protein>
    <submittedName>
        <fullName evidence="3">Thiol-disulfide oxidoreductase YkuV</fullName>
        <ecNumber evidence="3">1.8.-.-</ecNumber>
    </submittedName>
</protein>
<evidence type="ECO:0000313" key="4">
    <source>
        <dbReference type="Proteomes" id="UP000315471"/>
    </source>
</evidence>
<dbReference type="GO" id="GO:0016491">
    <property type="term" value="F:oxidoreductase activity"/>
    <property type="evidence" value="ECO:0007669"/>
    <property type="project" value="UniProtKB-KW"/>
</dbReference>
<dbReference type="Pfam" id="PF00578">
    <property type="entry name" value="AhpC-TSA"/>
    <property type="match status" value="1"/>
</dbReference>
<dbReference type="GO" id="GO:0016209">
    <property type="term" value="F:antioxidant activity"/>
    <property type="evidence" value="ECO:0007669"/>
    <property type="project" value="InterPro"/>
</dbReference>
<dbReference type="AlphaFoldDB" id="A0A5C6DZ05"/>
<dbReference type="InterPro" id="IPR000866">
    <property type="entry name" value="AhpC/TSA"/>
</dbReference>
<dbReference type="EMBL" id="SJPY01000004">
    <property type="protein sequence ID" value="TWU41464.1"/>
    <property type="molecule type" value="Genomic_DNA"/>
</dbReference>
<organism evidence="3 4">
    <name type="scientific">Novipirellula aureliae</name>
    <dbReference type="NCBI Taxonomy" id="2527966"/>
    <lineage>
        <taxon>Bacteria</taxon>
        <taxon>Pseudomonadati</taxon>
        <taxon>Planctomycetota</taxon>
        <taxon>Planctomycetia</taxon>
        <taxon>Pirellulales</taxon>
        <taxon>Pirellulaceae</taxon>
        <taxon>Novipirellula</taxon>
    </lineage>
</organism>
<dbReference type="EC" id="1.8.-.-" evidence="3"/>
<dbReference type="Proteomes" id="UP000315471">
    <property type="component" value="Unassembled WGS sequence"/>
</dbReference>
<dbReference type="PROSITE" id="PS51352">
    <property type="entry name" value="THIOREDOXIN_2"/>
    <property type="match status" value="1"/>
</dbReference>
<name>A0A5C6DZ05_9BACT</name>
<evidence type="ECO:0000259" key="2">
    <source>
        <dbReference type="PROSITE" id="PS51352"/>
    </source>
</evidence>
<keyword evidence="4" id="KW-1185">Reference proteome</keyword>
<gene>
    <name evidence="3" type="primary">ykuV</name>
    <name evidence="3" type="ORF">Q31b_29120</name>
</gene>
<evidence type="ECO:0000313" key="3">
    <source>
        <dbReference type="EMBL" id="TWU41464.1"/>
    </source>
</evidence>
<sequence>MGLFSSPSLPACAALESRQKPRSFIFSVLLAAAIAAAIAITIAASPTAQAAESEIQLPPVLLQMIRNKAVHDDLGLNAKQIDELRAVLQLLDGPWLRSRILPANEQQAKVASLELDLFMRLPDILSEDQFKRLKQLRRQALGTRMVLLEDVQAAAMLSDELVSKLAKRYAERDRVTSETQAELASKKISAEEAGERVAAAQAEEQNAVSELLTAEQRSRLSQLIGEPFAFNTVTRLYPSAPELLAVPSDWIKGAPVTLDDLRGKVVAVHFYAFQCINCQRNLPHYQAWHDDYADRGLVVIGIQTPETPSERDPNLVRKAAEREKIGYRILMDRESANWKAWANTMWPTVYLIDQDGLLVRWWQGEMNWQGSEGEKEMRQTIEALLARQEK</sequence>
<dbReference type="InterPro" id="IPR036249">
    <property type="entry name" value="Thioredoxin-like_sf"/>
</dbReference>
<proteinExistence type="predicted"/>
<reference evidence="3 4" key="1">
    <citation type="submission" date="2019-02" db="EMBL/GenBank/DDBJ databases">
        <title>Deep-cultivation of Planctomycetes and their phenomic and genomic characterization uncovers novel biology.</title>
        <authorList>
            <person name="Wiegand S."/>
            <person name="Jogler M."/>
            <person name="Boedeker C."/>
            <person name="Pinto D."/>
            <person name="Vollmers J."/>
            <person name="Rivas-Marin E."/>
            <person name="Kohn T."/>
            <person name="Peeters S.H."/>
            <person name="Heuer A."/>
            <person name="Rast P."/>
            <person name="Oberbeckmann S."/>
            <person name="Bunk B."/>
            <person name="Jeske O."/>
            <person name="Meyerdierks A."/>
            <person name="Storesund J.E."/>
            <person name="Kallscheuer N."/>
            <person name="Luecker S."/>
            <person name="Lage O.M."/>
            <person name="Pohl T."/>
            <person name="Merkel B.J."/>
            <person name="Hornburger P."/>
            <person name="Mueller R.-W."/>
            <person name="Bruemmer F."/>
            <person name="Labrenz M."/>
            <person name="Spormann A.M."/>
            <person name="Op Den Camp H."/>
            <person name="Overmann J."/>
            <person name="Amann R."/>
            <person name="Jetten M.S.M."/>
            <person name="Mascher T."/>
            <person name="Medema M.H."/>
            <person name="Devos D.P."/>
            <person name="Kaster A.-K."/>
            <person name="Ovreas L."/>
            <person name="Rohde M."/>
            <person name="Galperin M.Y."/>
            <person name="Jogler C."/>
        </authorList>
    </citation>
    <scope>NUCLEOTIDE SEQUENCE [LARGE SCALE GENOMIC DNA]</scope>
    <source>
        <strain evidence="3 4">Q31b</strain>
    </source>
</reference>
<dbReference type="Gene3D" id="3.40.30.10">
    <property type="entry name" value="Glutaredoxin"/>
    <property type="match status" value="1"/>
</dbReference>
<feature type="domain" description="Thioredoxin" evidence="2">
    <location>
        <begin position="234"/>
        <end position="386"/>
    </location>
</feature>
<evidence type="ECO:0000256" key="1">
    <source>
        <dbReference type="SAM" id="Coils"/>
    </source>
</evidence>
<dbReference type="PANTHER" id="PTHR42852">
    <property type="entry name" value="THIOL:DISULFIDE INTERCHANGE PROTEIN DSBE"/>
    <property type="match status" value="1"/>
</dbReference>
<dbReference type="InterPro" id="IPR050553">
    <property type="entry name" value="Thioredoxin_ResA/DsbE_sf"/>
</dbReference>
<comment type="caution">
    <text evidence="3">The sequence shown here is derived from an EMBL/GenBank/DDBJ whole genome shotgun (WGS) entry which is preliminary data.</text>
</comment>
<dbReference type="PANTHER" id="PTHR42852:SF13">
    <property type="entry name" value="PROTEIN DIPZ"/>
    <property type="match status" value="1"/>
</dbReference>
<feature type="coiled-coil region" evidence="1">
    <location>
        <begin position="190"/>
        <end position="217"/>
    </location>
</feature>
<dbReference type="SUPFAM" id="SSF52833">
    <property type="entry name" value="Thioredoxin-like"/>
    <property type="match status" value="1"/>
</dbReference>